<dbReference type="InParanoid" id="K0KZ81"/>
<evidence type="ECO:0000313" key="2">
    <source>
        <dbReference type="EMBL" id="CCH46433.1"/>
    </source>
</evidence>
<dbReference type="HOGENOM" id="CLU_1887362_0_0_1"/>
<name>K0KZ81_WICCF</name>
<keyword evidence="3" id="KW-1185">Reference proteome</keyword>
<dbReference type="EMBL" id="CAIF01000245">
    <property type="protein sequence ID" value="CCH46433.1"/>
    <property type="molecule type" value="Genomic_DNA"/>
</dbReference>
<accession>K0KZ81</accession>
<dbReference type="Proteomes" id="UP000009328">
    <property type="component" value="Unassembled WGS sequence"/>
</dbReference>
<dbReference type="AlphaFoldDB" id="K0KZ81"/>
<feature type="chain" id="PRO_5003834607" evidence="1">
    <location>
        <begin position="21"/>
        <end position="152"/>
    </location>
</feature>
<sequence>MKKYHLQLLLVLKLALGAMAWDMVLSNQTDLYQYFNLVRCLAANEATSNTTIGLDRGNILCLDITAQDPDQARYVFDYCWNKYANKTMTLHSINNPDEDIIQPVHITETLNGHEMFKNCSRPRFIGTARDIEYQTNHFQLSSKTVFSGYIGL</sequence>
<reference evidence="2 3" key="1">
    <citation type="journal article" date="2012" name="Eukaryot. Cell">
        <title>Draft genome sequence of Wickerhamomyces ciferrii NRRL Y-1031 F-60-10.</title>
        <authorList>
            <person name="Schneider J."/>
            <person name="Andrea H."/>
            <person name="Blom J."/>
            <person name="Jaenicke S."/>
            <person name="Ruckert C."/>
            <person name="Schorsch C."/>
            <person name="Szczepanowski R."/>
            <person name="Farwick M."/>
            <person name="Goesmann A."/>
            <person name="Puhler A."/>
            <person name="Schaffer S."/>
            <person name="Tauch A."/>
            <person name="Kohler T."/>
            <person name="Brinkrolf K."/>
        </authorList>
    </citation>
    <scope>NUCLEOTIDE SEQUENCE [LARGE SCALE GENOMIC DNA]</scope>
    <source>
        <strain evidence="3">ATCC 14091 / BCRC 22168 / CBS 111 / JCM 3599 / NBRC 0793 / NRRL Y-1031 F-60-10</strain>
    </source>
</reference>
<evidence type="ECO:0000313" key="3">
    <source>
        <dbReference type="Proteomes" id="UP000009328"/>
    </source>
</evidence>
<gene>
    <name evidence="2" type="ORF">BN7_6027</name>
</gene>
<proteinExistence type="predicted"/>
<feature type="signal peptide" evidence="1">
    <location>
        <begin position="1"/>
        <end position="20"/>
    </location>
</feature>
<keyword evidence="1" id="KW-0732">Signal</keyword>
<organism evidence="2 3">
    <name type="scientific">Wickerhamomyces ciferrii (strain ATCC 14091 / BCRC 22168 / CBS 111 / JCM 3599 / NBRC 0793 / NRRL Y-1031 F-60-10)</name>
    <name type="common">Yeast</name>
    <name type="synonym">Pichia ciferrii</name>
    <dbReference type="NCBI Taxonomy" id="1206466"/>
    <lineage>
        <taxon>Eukaryota</taxon>
        <taxon>Fungi</taxon>
        <taxon>Dikarya</taxon>
        <taxon>Ascomycota</taxon>
        <taxon>Saccharomycotina</taxon>
        <taxon>Saccharomycetes</taxon>
        <taxon>Phaffomycetales</taxon>
        <taxon>Wickerhamomycetaceae</taxon>
        <taxon>Wickerhamomyces</taxon>
    </lineage>
</organism>
<evidence type="ECO:0000256" key="1">
    <source>
        <dbReference type="SAM" id="SignalP"/>
    </source>
</evidence>
<comment type="caution">
    <text evidence="2">The sequence shown here is derived from an EMBL/GenBank/DDBJ whole genome shotgun (WGS) entry which is preliminary data.</text>
</comment>
<protein>
    <submittedName>
        <fullName evidence="2">Secreted protein</fullName>
    </submittedName>
</protein>